<feature type="compositionally biased region" description="Polar residues" evidence="5">
    <location>
        <begin position="81"/>
        <end position="96"/>
    </location>
</feature>
<dbReference type="InterPro" id="IPR035979">
    <property type="entry name" value="RBD_domain_sf"/>
</dbReference>
<dbReference type="PROSITE" id="PS51938">
    <property type="entry name" value="SUZ_C"/>
    <property type="match status" value="1"/>
</dbReference>
<dbReference type="SUPFAM" id="SSF46785">
    <property type="entry name" value="Winged helix' DNA-binding domain"/>
    <property type="match status" value="1"/>
</dbReference>
<dbReference type="CDD" id="cd12289">
    <property type="entry name" value="RRM_LARP6"/>
    <property type="match status" value="1"/>
</dbReference>
<feature type="domain" description="HTH La-type RNA-binding" evidence="6">
    <location>
        <begin position="306"/>
        <end position="398"/>
    </location>
</feature>
<feature type="region of interest" description="Disordered" evidence="5">
    <location>
        <begin position="553"/>
        <end position="593"/>
    </location>
</feature>
<accession>A0A182N7W8</accession>
<evidence type="ECO:0000256" key="4">
    <source>
        <dbReference type="PROSITE-ProRule" id="PRU00332"/>
    </source>
</evidence>
<dbReference type="InterPro" id="IPR006630">
    <property type="entry name" value="La_HTH"/>
</dbReference>
<evidence type="ECO:0000259" key="6">
    <source>
        <dbReference type="PROSITE" id="PS50961"/>
    </source>
</evidence>
<feature type="region of interest" description="Disordered" evidence="5">
    <location>
        <begin position="770"/>
        <end position="806"/>
    </location>
</feature>
<dbReference type="CDD" id="cd08033">
    <property type="entry name" value="LARP_6"/>
    <property type="match status" value="1"/>
</dbReference>
<evidence type="ECO:0000256" key="2">
    <source>
        <dbReference type="ARBA" id="ARBA00022884"/>
    </source>
</evidence>
<dbReference type="PANTHER" id="PTHR22792:SF140">
    <property type="entry name" value="ACHILLES, ISOFORM A"/>
    <property type="match status" value="1"/>
</dbReference>
<evidence type="ECO:0000259" key="7">
    <source>
        <dbReference type="PROSITE" id="PS51938"/>
    </source>
</evidence>
<feature type="compositionally biased region" description="Basic and acidic residues" evidence="5">
    <location>
        <begin position="209"/>
        <end position="228"/>
    </location>
</feature>
<protein>
    <submittedName>
        <fullName evidence="8">Uncharacterized protein</fullName>
    </submittedName>
</protein>
<dbReference type="PANTHER" id="PTHR22792">
    <property type="entry name" value="LUPUS LA PROTEIN-RELATED"/>
    <property type="match status" value="1"/>
</dbReference>
<evidence type="ECO:0000256" key="1">
    <source>
        <dbReference type="ARBA" id="ARBA00004123"/>
    </source>
</evidence>
<dbReference type="InterPro" id="IPR012677">
    <property type="entry name" value="Nucleotide-bd_a/b_plait_sf"/>
</dbReference>
<dbReference type="Gene3D" id="3.30.70.330">
    <property type="match status" value="1"/>
</dbReference>
<feature type="compositionally biased region" description="Acidic residues" evidence="5">
    <location>
        <begin position="183"/>
        <end position="208"/>
    </location>
</feature>
<dbReference type="Pfam" id="PF12901">
    <property type="entry name" value="SUZ-C"/>
    <property type="match status" value="1"/>
</dbReference>
<feature type="compositionally biased region" description="Basic and acidic residues" evidence="5">
    <location>
        <begin position="270"/>
        <end position="285"/>
    </location>
</feature>
<evidence type="ECO:0000313" key="8">
    <source>
        <dbReference type="EnsemblMetazoa" id="ADIR003742-PA"/>
    </source>
</evidence>
<feature type="compositionally biased region" description="Acidic residues" evidence="5">
    <location>
        <begin position="295"/>
        <end position="306"/>
    </location>
</feature>
<feature type="region of interest" description="Disordered" evidence="5">
    <location>
        <begin position="618"/>
        <end position="638"/>
    </location>
</feature>
<dbReference type="VEuPathDB" id="VectorBase:ADIR003742"/>
<dbReference type="EnsemblMetazoa" id="ADIR003742-RA">
    <property type="protein sequence ID" value="ADIR003742-PA"/>
    <property type="gene ID" value="ADIR003742"/>
</dbReference>
<dbReference type="Pfam" id="PF05383">
    <property type="entry name" value="La"/>
    <property type="match status" value="1"/>
</dbReference>
<keyword evidence="3" id="KW-0539">Nucleus</keyword>
<feature type="compositionally biased region" description="Low complexity" evidence="5">
    <location>
        <begin position="577"/>
        <end position="588"/>
    </location>
</feature>
<organism evidence="8 9">
    <name type="scientific">Anopheles dirus</name>
    <dbReference type="NCBI Taxonomy" id="7168"/>
    <lineage>
        <taxon>Eukaryota</taxon>
        <taxon>Metazoa</taxon>
        <taxon>Ecdysozoa</taxon>
        <taxon>Arthropoda</taxon>
        <taxon>Hexapoda</taxon>
        <taxon>Insecta</taxon>
        <taxon>Pterygota</taxon>
        <taxon>Neoptera</taxon>
        <taxon>Endopterygota</taxon>
        <taxon>Diptera</taxon>
        <taxon>Nematocera</taxon>
        <taxon>Culicoidea</taxon>
        <taxon>Culicidae</taxon>
        <taxon>Anophelinae</taxon>
        <taxon>Anopheles</taxon>
    </lineage>
</organism>
<reference evidence="9" key="1">
    <citation type="submission" date="2013-03" db="EMBL/GenBank/DDBJ databases">
        <title>The Genome Sequence of Anopheles dirus WRAIR2.</title>
        <authorList>
            <consortium name="The Broad Institute Genomics Platform"/>
            <person name="Neafsey D.E."/>
            <person name="Walton C."/>
            <person name="Walker B."/>
            <person name="Young S.K."/>
            <person name="Zeng Q."/>
            <person name="Gargeya S."/>
            <person name="Fitzgerald M."/>
            <person name="Haas B."/>
            <person name="Abouelleil A."/>
            <person name="Allen A.W."/>
            <person name="Alvarado L."/>
            <person name="Arachchi H.M."/>
            <person name="Berlin A.M."/>
            <person name="Chapman S.B."/>
            <person name="Gainer-Dewar J."/>
            <person name="Goldberg J."/>
            <person name="Griggs A."/>
            <person name="Gujja S."/>
            <person name="Hansen M."/>
            <person name="Howarth C."/>
            <person name="Imamovic A."/>
            <person name="Ireland A."/>
            <person name="Larimer J."/>
            <person name="McCowan C."/>
            <person name="Murphy C."/>
            <person name="Pearson M."/>
            <person name="Poon T.W."/>
            <person name="Priest M."/>
            <person name="Roberts A."/>
            <person name="Saif S."/>
            <person name="Shea T."/>
            <person name="Sisk P."/>
            <person name="Sykes S."/>
            <person name="Wortman J."/>
            <person name="Nusbaum C."/>
            <person name="Birren B."/>
        </authorList>
    </citation>
    <scope>NUCLEOTIDE SEQUENCE [LARGE SCALE GENOMIC DNA]</scope>
    <source>
        <strain evidence="9">WRAIR2</strain>
    </source>
</reference>
<feature type="compositionally biased region" description="Low complexity" evidence="5">
    <location>
        <begin position="45"/>
        <end position="63"/>
    </location>
</feature>
<dbReference type="GO" id="GO:1990904">
    <property type="term" value="C:ribonucleoprotein complex"/>
    <property type="evidence" value="ECO:0007669"/>
    <property type="project" value="InterPro"/>
</dbReference>
<feature type="compositionally biased region" description="Polar residues" evidence="5">
    <location>
        <begin position="779"/>
        <end position="803"/>
    </location>
</feature>
<dbReference type="GO" id="GO:0003729">
    <property type="term" value="F:mRNA binding"/>
    <property type="evidence" value="ECO:0007669"/>
    <property type="project" value="TreeGrafter"/>
</dbReference>
<feature type="compositionally biased region" description="Polar residues" evidence="5">
    <location>
        <begin position="126"/>
        <end position="136"/>
    </location>
</feature>
<feature type="compositionally biased region" description="Low complexity" evidence="5">
    <location>
        <begin position="229"/>
        <end position="240"/>
    </location>
</feature>
<dbReference type="PROSITE" id="PS50961">
    <property type="entry name" value="HTH_LA"/>
    <property type="match status" value="1"/>
</dbReference>
<dbReference type="FunFam" id="1.10.10.10:FF:000158">
    <property type="entry name" value="La ribonucleoprotein domain family member 7"/>
    <property type="match status" value="1"/>
</dbReference>
<dbReference type="Gene3D" id="1.10.10.10">
    <property type="entry name" value="Winged helix-like DNA-binding domain superfamily/Winged helix DNA-binding domain"/>
    <property type="match status" value="1"/>
</dbReference>
<feature type="compositionally biased region" description="Low complexity" evidence="5">
    <location>
        <begin position="618"/>
        <end position="627"/>
    </location>
</feature>
<feature type="region of interest" description="Disordered" evidence="5">
    <location>
        <begin position="1"/>
        <end position="306"/>
    </location>
</feature>
<dbReference type="SMART" id="SM00715">
    <property type="entry name" value="LA"/>
    <property type="match status" value="1"/>
</dbReference>
<dbReference type="GO" id="GO:0006396">
    <property type="term" value="P:RNA processing"/>
    <property type="evidence" value="ECO:0007669"/>
    <property type="project" value="InterPro"/>
</dbReference>
<sequence length="896" mass="99435">MADTTTTTPTATASEAVSPVTPSTAPALETVTDKAENSSPGSEQTPATTTTTTMETTPAVRTMIETATMTDAVEQKEGESSVPTDQTAFSTPGTVETTKEVPIPVLEESAAKESVEAEEEPDTLSPLMTDNHTFLQHQELLVEPQVEEHLQADEPGSSSPQQQQHFHRHHHHHGVEEVHDYGIYDDDEQEDDEDEDDDDDDIVDDEDEMFMRDQDEPEPNMKHSETKESISSIDSDVSLSYDRRSSSELPHPQQHRQHSEDAGADGSSDDAAKDSGCEIMKKAASGEDGALEAGTNEDPEDGGAFEIPDDDMCEKIVEQVEFYFSNDNILKDAFLLKHVRRNKEGFVSLKLVSSFKRVRQLTKDWRVVGCAIKRKSVKIEVNDLGTKIRRLEALPEHDETTPSRTVVATGLPYDKYTVEKVSELFSKCGEISLIRVLRPGGPIPADVRQFINKHPELQQNECALVEFVESASARRAQAMTEFVVLELVAPKKKTGKKATNVTKFVESYKVAAGHDIERSRGGEGFDRFRMRRGSGFYPKADMMVGAIYQQQPVAPHHHHHHHHQPMLPMMSPPMQAPLPQELHQHPQQQSPPMPYMVPHSPQQRKYSFGNDTYEYYQPQQTQQQQQQRRASAYSLGSDASRKFSSCSEGYSSCGEMSRRTSACSSVPAEGMSRRTSACSEVPSSRRSSNCSDFCSCSTRRISQCSTDLMFRRMSQCSSEHGTPVHSAPRKYSVGSNYERKYVSNSPELLQHQQQQQQQGHLLQRRISMDSTGGYDRKFSSGSITGYHTDGSPNISPRKYSTNGFDPLRKLSSGSDQYYNGRKISTDSGYDRRISIGSECSGPRSRASSILCNHVNAGNTAMPTPGNEAVVRTPIGPDGSKGFGTRTRRIGQIVPPA</sequence>
<dbReference type="STRING" id="7168.A0A182N7W8"/>
<dbReference type="InterPro" id="IPR036388">
    <property type="entry name" value="WH-like_DNA-bd_sf"/>
</dbReference>
<dbReference type="InterPro" id="IPR024642">
    <property type="entry name" value="SUZ-C"/>
</dbReference>
<dbReference type="SUPFAM" id="SSF54928">
    <property type="entry name" value="RNA-binding domain, RBD"/>
    <property type="match status" value="1"/>
</dbReference>
<keyword evidence="2 4" id="KW-0694">RNA-binding</keyword>
<dbReference type="AlphaFoldDB" id="A0A182N7W8"/>
<dbReference type="InterPro" id="IPR036390">
    <property type="entry name" value="WH_DNA-bd_sf"/>
</dbReference>
<dbReference type="PRINTS" id="PR00302">
    <property type="entry name" value="LUPUSLA"/>
</dbReference>
<proteinExistence type="predicted"/>
<evidence type="ECO:0000256" key="5">
    <source>
        <dbReference type="SAM" id="MobiDB-lite"/>
    </source>
</evidence>
<feature type="domain" description="SUZ-C" evidence="7">
    <location>
        <begin position="837"/>
        <end position="886"/>
    </location>
</feature>
<dbReference type="InterPro" id="IPR002344">
    <property type="entry name" value="Lupus_La"/>
</dbReference>
<reference evidence="8" key="2">
    <citation type="submission" date="2020-05" db="UniProtKB">
        <authorList>
            <consortium name="EnsemblMetazoa"/>
        </authorList>
    </citation>
    <scope>IDENTIFICATION</scope>
    <source>
        <strain evidence="8">WRAIR2</strain>
    </source>
</reference>
<feature type="compositionally biased region" description="Basic residues" evidence="5">
    <location>
        <begin position="555"/>
        <end position="564"/>
    </location>
</feature>
<dbReference type="GO" id="GO:0005634">
    <property type="term" value="C:nucleus"/>
    <property type="evidence" value="ECO:0007669"/>
    <property type="project" value="UniProtKB-SubCell"/>
</dbReference>
<evidence type="ECO:0000256" key="3">
    <source>
        <dbReference type="ARBA" id="ARBA00023242"/>
    </source>
</evidence>
<comment type="subcellular location">
    <subcellularLocation>
        <location evidence="1">Nucleus</location>
    </subcellularLocation>
</comment>
<feature type="compositionally biased region" description="Low complexity" evidence="5">
    <location>
        <begin position="1"/>
        <end position="13"/>
    </location>
</feature>
<dbReference type="Proteomes" id="UP000075884">
    <property type="component" value="Unassembled WGS sequence"/>
</dbReference>
<name>A0A182N7W8_9DIPT</name>
<keyword evidence="9" id="KW-1185">Reference proteome</keyword>
<dbReference type="InterPro" id="IPR045180">
    <property type="entry name" value="La_dom_prot"/>
</dbReference>
<dbReference type="InterPro" id="IPR034880">
    <property type="entry name" value="LARP6_RRM"/>
</dbReference>
<evidence type="ECO:0000313" key="9">
    <source>
        <dbReference type="Proteomes" id="UP000075884"/>
    </source>
</evidence>